<reference evidence="2" key="1">
    <citation type="submission" date="2021-10" db="EMBL/GenBank/DDBJ databases">
        <authorList>
            <person name="Dean J.D."/>
            <person name="Kim M.K."/>
            <person name="Newey C.N."/>
            <person name="Stoker T.S."/>
            <person name="Thompson D.W."/>
            <person name="Grose J.H."/>
        </authorList>
    </citation>
    <scope>NUCLEOTIDE SEQUENCE</scope>
    <source>
        <strain evidence="2">BT635</strain>
    </source>
</reference>
<dbReference type="Pfam" id="PF18962">
    <property type="entry name" value="Por_Secre_tail"/>
    <property type="match status" value="1"/>
</dbReference>
<protein>
    <submittedName>
        <fullName evidence="2">T9SS type A sorting domain-containing protein</fullName>
    </submittedName>
</protein>
<dbReference type="Proteomes" id="UP001165297">
    <property type="component" value="Unassembled WGS sequence"/>
</dbReference>
<evidence type="ECO:0000313" key="2">
    <source>
        <dbReference type="EMBL" id="MCB2378754.1"/>
    </source>
</evidence>
<dbReference type="InterPro" id="IPR026444">
    <property type="entry name" value="Secre_tail"/>
</dbReference>
<dbReference type="InterPro" id="IPR052918">
    <property type="entry name" value="Motility_Chemotaxis_Reg"/>
</dbReference>
<dbReference type="PANTHER" id="PTHR35580">
    <property type="entry name" value="CELL SURFACE GLYCOPROTEIN (S-LAYER PROTEIN)-LIKE PROTEIN"/>
    <property type="match status" value="1"/>
</dbReference>
<comment type="caution">
    <text evidence="2">The sequence shown here is derived from an EMBL/GenBank/DDBJ whole genome shotgun (WGS) entry which is preliminary data.</text>
</comment>
<dbReference type="PANTHER" id="PTHR35580:SF1">
    <property type="entry name" value="PHYTASE-LIKE DOMAIN-CONTAINING PROTEIN"/>
    <property type="match status" value="1"/>
</dbReference>
<gene>
    <name evidence="2" type="ORF">LGH70_14220</name>
</gene>
<dbReference type="NCBIfam" id="TIGR04183">
    <property type="entry name" value="Por_Secre_tail"/>
    <property type="match status" value="1"/>
</dbReference>
<dbReference type="InterPro" id="IPR011042">
    <property type="entry name" value="6-blade_b-propeller_TolB-like"/>
</dbReference>
<organism evidence="2 3">
    <name type="scientific">Hymenobacter nitidus</name>
    <dbReference type="NCBI Taxonomy" id="2880929"/>
    <lineage>
        <taxon>Bacteria</taxon>
        <taxon>Pseudomonadati</taxon>
        <taxon>Bacteroidota</taxon>
        <taxon>Cytophagia</taxon>
        <taxon>Cytophagales</taxon>
        <taxon>Hymenobacteraceae</taxon>
        <taxon>Hymenobacter</taxon>
    </lineage>
</organism>
<dbReference type="Gene3D" id="2.120.10.30">
    <property type="entry name" value="TolB, C-terminal domain"/>
    <property type="match status" value="1"/>
</dbReference>
<evidence type="ECO:0000313" key="3">
    <source>
        <dbReference type="Proteomes" id="UP001165297"/>
    </source>
</evidence>
<sequence>MALLFFLQVIGLTQARCQSFDLALLAGTSTSRANSEISSTTTDANGNIYITGRFFDSVRFGNSLLTSVGEADIFVAKLSPEGQWQWAVQAGGPDFDAAEGIALDARGMLHVAGNFHGITMQLGTVAISSFGVQSGFVGQLSSAGVWQSAIAANSLLITALAVDASGNAYVTGNFGSPLSLGTFRLNPAGGYGKDDVFVAKLSATGTWLWATRAGGEEHDISTGVALDASNNVYLTGRFYNRATFGSTILSSTTPVINQDVFVTKLSPTGTWLWAVKGGSGYSDTGLAITTDAIGSVYVTGIYDAAFAAGGAYFGTTLLPPSTNGTDIFVAKLTTDGVWQWAASAGGNYWDEPSGVALDRQGNVYVSGYFNGPARFGAYSFANQGNMDIDAFIACLTPNGAWQWALKGGGTTGIDAGTGVTIDVQGRAYLVGTLFGTTATFGTHSLVTNMRTGFVARVGSPMLSTLPGSGNVSAWAVSLYPNPATDYVTLDLPAALSARQVQATVYNAMGQLISTQTLPLPARASTLELRVAGMQPGCYMLRVQAANEVAVRRLSVY</sequence>
<dbReference type="SUPFAM" id="SSF101898">
    <property type="entry name" value="NHL repeat"/>
    <property type="match status" value="1"/>
</dbReference>
<dbReference type="RefSeq" id="WP_226186837.1">
    <property type="nucleotide sequence ID" value="NZ_JAJADQ010000007.1"/>
</dbReference>
<keyword evidence="3" id="KW-1185">Reference proteome</keyword>
<name>A0ABS8AH09_9BACT</name>
<accession>A0ABS8AH09</accession>
<evidence type="ECO:0000259" key="1">
    <source>
        <dbReference type="Pfam" id="PF18962"/>
    </source>
</evidence>
<feature type="domain" description="Secretion system C-terminal sorting" evidence="1">
    <location>
        <begin position="478"/>
        <end position="553"/>
    </location>
</feature>
<proteinExistence type="predicted"/>
<dbReference type="EMBL" id="JAJADQ010000007">
    <property type="protein sequence ID" value="MCB2378754.1"/>
    <property type="molecule type" value="Genomic_DNA"/>
</dbReference>